<evidence type="ECO:0000256" key="1">
    <source>
        <dbReference type="SAM" id="Phobius"/>
    </source>
</evidence>
<dbReference type="EMBL" id="MAJD01000001">
    <property type="protein sequence ID" value="OBX37618.1"/>
    <property type="molecule type" value="Genomic_DNA"/>
</dbReference>
<dbReference type="Proteomes" id="UP000092504">
    <property type="component" value="Unassembled WGS sequence"/>
</dbReference>
<proteinExistence type="predicted"/>
<evidence type="ECO:0000313" key="3">
    <source>
        <dbReference type="Proteomes" id="UP000092504"/>
    </source>
</evidence>
<reference evidence="2 3" key="1">
    <citation type="submission" date="2016-06" db="EMBL/GenBank/DDBJ databases">
        <title>Genome sequence of halotolerant plant growth promoting strain of Halomonas elongata HEK1 isolated from salterns of Rann of Kutch, Gujarat, India.</title>
        <authorList>
            <person name="Gaba S."/>
            <person name="Singh R.N."/>
            <person name="Abrol S."/>
            <person name="Kaushik R."/>
            <person name="Saxena A.K."/>
        </authorList>
    </citation>
    <scope>NUCLEOTIDE SEQUENCE [LARGE SCALE GENOMIC DNA]</scope>
    <source>
        <strain evidence="2 3">HEK1</strain>
    </source>
</reference>
<dbReference type="AlphaFoldDB" id="A0A1B8P5V2"/>
<keyword evidence="1" id="KW-0812">Transmembrane</keyword>
<organism evidence="2 3">
    <name type="scientific">Halomonas elongata</name>
    <dbReference type="NCBI Taxonomy" id="2746"/>
    <lineage>
        <taxon>Bacteria</taxon>
        <taxon>Pseudomonadati</taxon>
        <taxon>Pseudomonadota</taxon>
        <taxon>Gammaproteobacteria</taxon>
        <taxon>Oceanospirillales</taxon>
        <taxon>Halomonadaceae</taxon>
        <taxon>Halomonas</taxon>
    </lineage>
</organism>
<keyword evidence="1" id="KW-1133">Transmembrane helix</keyword>
<accession>A0A1B8P5V2</accession>
<feature type="transmembrane region" description="Helical" evidence="1">
    <location>
        <begin position="42"/>
        <end position="62"/>
    </location>
</feature>
<gene>
    <name evidence="2" type="ORF">A8U91_01993</name>
</gene>
<comment type="caution">
    <text evidence="2">The sequence shown here is derived from an EMBL/GenBank/DDBJ whole genome shotgun (WGS) entry which is preliminary data.</text>
</comment>
<protein>
    <submittedName>
        <fullName evidence="2">Uncharacterized protein</fullName>
    </submittedName>
</protein>
<evidence type="ECO:0000313" key="2">
    <source>
        <dbReference type="EMBL" id="OBX37618.1"/>
    </source>
</evidence>
<name>A0A1B8P5V2_HALEL</name>
<sequence length="65" mass="7276">MRFHVIEQMTELCLEVIETPEIMTALVAVHVVLALAARRQTFPAVTAFRTIGLIFSVVMQGLSFK</sequence>
<keyword evidence="1" id="KW-0472">Membrane</keyword>